<organism evidence="8 9">
    <name type="scientific">Elstera cyanobacteriorum</name>
    <dbReference type="NCBI Taxonomy" id="2022747"/>
    <lineage>
        <taxon>Bacteria</taxon>
        <taxon>Pseudomonadati</taxon>
        <taxon>Pseudomonadota</taxon>
        <taxon>Alphaproteobacteria</taxon>
        <taxon>Rhodospirillales</taxon>
        <taxon>Rhodospirillaceae</taxon>
        <taxon>Elstera</taxon>
    </lineage>
</organism>
<name>A0A255XNI5_9PROT</name>
<dbReference type="Pfam" id="PF22505">
    <property type="entry name" value="RNase_J_b_CASP"/>
    <property type="match status" value="1"/>
</dbReference>
<keyword evidence="1" id="KW-0540">Nuclease</keyword>
<dbReference type="Pfam" id="PF17770">
    <property type="entry name" value="RNase_J_C"/>
    <property type="match status" value="1"/>
</dbReference>
<dbReference type="Pfam" id="PF07521">
    <property type="entry name" value="RMMBL"/>
    <property type="match status" value="1"/>
</dbReference>
<dbReference type="SMART" id="SM00849">
    <property type="entry name" value="Lactamase_B"/>
    <property type="match status" value="1"/>
</dbReference>
<dbReference type="GO" id="GO:0046872">
    <property type="term" value="F:metal ion binding"/>
    <property type="evidence" value="ECO:0007669"/>
    <property type="project" value="UniProtKB-KW"/>
</dbReference>
<evidence type="ECO:0000256" key="6">
    <source>
        <dbReference type="ARBA" id="ARBA00022884"/>
    </source>
</evidence>
<protein>
    <submittedName>
        <fullName evidence="8">MBL fold hydrolase</fullName>
    </submittedName>
</protein>
<dbReference type="GO" id="GO:0003723">
    <property type="term" value="F:RNA binding"/>
    <property type="evidence" value="ECO:0007669"/>
    <property type="project" value="UniProtKB-KW"/>
</dbReference>
<comment type="caution">
    <text evidence="8">The sequence shown here is derived from an EMBL/GenBank/DDBJ whole genome shotgun (WGS) entry which is preliminary data.</text>
</comment>
<evidence type="ECO:0000256" key="5">
    <source>
        <dbReference type="ARBA" id="ARBA00022839"/>
    </source>
</evidence>
<dbReference type="GO" id="GO:0004527">
    <property type="term" value="F:exonuclease activity"/>
    <property type="evidence" value="ECO:0007669"/>
    <property type="project" value="UniProtKB-KW"/>
</dbReference>
<evidence type="ECO:0000256" key="4">
    <source>
        <dbReference type="ARBA" id="ARBA00022833"/>
    </source>
</evidence>
<dbReference type="Gene3D" id="3.60.15.10">
    <property type="entry name" value="Ribonuclease Z/Hydroxyacylglutathione hydrolase-like"/>
    <property type="match status" value="1"/>
</dbReference>
<keyword evidence="4" id="KW-0862">Zinc</keyword>
<dbReference type="Gene3D" id="3.10.20.580">
    <property type="match status" value="1"/>
</dbReference>
<dbReference type="InterPro" id="IPR055132">
    <property type="entry name" value="RNase_J_b_CASP"/>
</dbReference>
<dbReference type="InterPro" id="IPR036866">
    <property type="entry name" value="RibonucZ/Hydroxyglut_hydro"/>
</dbReference>
<dbReference type="EMBL" id="NOXS01000032">
    <property type="protein sequence ID" value="OYQ18536.1"/>
    <property type="molecule type" value="Genomic_DNA"/>
</dbReference>
<dbReference type="InterPro" id="IPR001279">
    <property type="entry name" value="Metallo-B-lactamas"/>
</dbReference>
<dbReference type="AlphaFoldDB" id="A0A255XNI5"/>
<dbReference type="Gene3D" id="3.40.50.10710">
    <property type="entry name" value="Metallo-hydrolase/oxidoreductase"/>
    <property type="match status" value="1"/>
</dbReference>
<keyword evidence="5" id="KW-0269">Exonuclease</keyword>
<proteinExistence type="predicted"/>
<gene>
    <name evidence="8" type="ORF">CHR90_09665</name>
</gene>
<evidence type="ECO:0000313" key="8">
    <source>
        <dbReference type="EMBL" id="OYQ18536.1"/>
    </source>
</evidence>
<keyword evidence="3 8" id="KW-0378">Hydrolase</keyword>
<keyword evidence="2" id="KW-0479">Metal-binding</keyword>
<keyword evidence="6" id="KW-0694">RNA-binding</keyword>
<dbReference type="OrthoDB" id="9770211at2"/>
<keyword evidence="9" id="KW-1185">Reference proteome</keyword>
<accession>A0A255XNI5</accession>
<evidence type="ECO:0000259" key="7">
    <source>
        <dbReference type="SMART" id="SM00849"/>
    </source>
</evidence>
<dbReference type="InterPro" id="IPR042173">
    <property type="entry name" value="RNase_J_2"/>
</dbReference>
<dbReference type="SUPFAM" id="SSF56281">
    <property type="entry name" value="Metallo-hydrolase/oxidoreductase"/>
    <property type="match status" value="1"/>
</dbReference>
<dbReference type="Pfam" id="PF12706">
    <property type="entry name" value="Lactamase_B_2"/>
    <property type="match status" value="1"/>
</dbReference>
<dbReference type="InterPro" id="IPR011108">
    <property type="entry name" value="RMMBL"/>
</dbReference>
<dbReference type="Proteomes" id="UP000216361">
    <property type="component" value="Unassembled WGS sequence"/>
</dbReference>
<dbReference type="PANTHER" id="PTHR43694">
    <property type="entry name" value="RIBONUCLEASE J"/>
    <property type="match status" value="1"/>
</dbReference>
<dbReference type="PANTHER" id="PTHR43694:SF1">
    <property type="entry name" value="RIBONUCLEASE J"/>
    <property type="match status" value="1"/>
</dbReference>
<dbReference type="RefSeq" id="WP_094408799.1">
    <property type="nucleotide sequence ID" value="NZ_BMJZ01000001.1"/>
</dbReference>
<feature type="domain" description="Metallo-beta-lactamase" evidence="7">
    <location>
        <begin position="29"/>
        <end position="214"/>
    </location>
</feature>
<dbReference type="CDD" id="cd07714">
    <property type="entry name" value="RNaseJ_MBL-fold"/>
    <property type="match status" value="1"/>
</dbReference>
<dbReference type="InterPro" id="IPR041636">
    <property type="entry name" value="RNase_J_C"/>
</dbReference>
<evidence type="ECO:0000256" key="1">
    <source>
        <dbReference type="ARBA" id="ARBA00022722"/>
    </source>
</evidence>
<sequence>MIDGTPLHSAIAARGELLFLPLGGAGEIGMNLNLFGYNGQWVMVDLGVTFGDDSQPSIDVIMPDPVFIAERRDALLGIVLTHAHEDHIGAVPHLWRRLGAPPIYCTPFTASVLRRKLPEYGLARDVVIHEVPLSGDFSLGPFRFQMITLTHSIPEPNALAIHTPVGTVLHTGDWKFDPEPLVGQVTDFDTLKALGDKGILALVGDSTNVFKPGEAGSEAAVRASLTELIGQFNNRVAVACFASNVARLESIVMAAAAHGRRVALVGRSLHRMVESARENGYLADLPPLVSEDEVGYLPPEEVLLLCTGSQGEQRAALARIAANDHPHVVLEEGDAVIFSSRIIPGNEKSIGRLHDKLIKQGIEVVTEQDHFIHVSGHPARDELARMYALTRPKIAVPVHGELRHLYEHAELARECQVPTAVVVENGDVLRLAPGEPMVLDKVPTGRLAVDGSRLVPLGGAELKQRLRMTYNGMAVATLVLDKRGNLQTDPVLTLHGLVDAEQDEAQILIDKALDAIEDVVETFAASGRGGEDTVLRDAVKAAVRRIVHSAIGLKPVTEVHLIRL</sequence>
<reference evidence="8 9" key="1">
    <citation type="submission" date="2017-07" db="EMBL/GenBank/DDBJ databases">
        <title>Elstera cyanobacteriorum sp. nov., a novel bacterium isolated from cyanobacterial aggregates in a eutrophic lake.</title>
        <authorList>
            <person name="Cai H."/>
        </authorList>
    </citation>
    <scope>NUCLEOTIDE SEQUENCE [LARGE SCALE GENOMIC DNA]</scope>
    <source>
        <strain evidence="8 9">TH019</strain>
    </source>
</reference>
<evidence type="ECO:0000313" key="9">
    <source>
        <dbReference type="Proteomes" id="UP000216361"/>
    </source>
</evidence>
<evidence type="ECO:0000256" key="3">
    <source>
        <dbReference type="ARBA" id="ARBA00022801"/>
    </source>
</evidence>
<evidence type="ECO:0000256" key="2">
    <source>
        <dbReference type="ARBA" id="ARBA00022723"/>
    </source>
</evidence>